<evidence type="ECO:0000313" key="3">
    <source>
        <dbReference type="EMBL" id="HIU43357.1"/>
    </source>
</evidence>
<reference evidence="3" key="1">
    <citation type="submission" date="2020-10" db="EMBL/GenBank/DDBJ databases">
        <authorList>
            <person name="Gilroy R."/>
        </authorList>
    </citation>
    <scope>NUCLEOTIDE SEQUENCE</scope>
    <source>
        <strain evidence="3">CHK191-8634</strain>
    </source>
</reference>
<dbReference type="EMBL" id="DVMR01000033">
    <property type="protein sequence ID" value="HIU43357.1"/>
    <property type="molecule type" value="Genomic_DNA"/>
</dbReference>
<sequence>MGTAILVASGKGGTGKTSFCANVAVALCAMGEKVLLIDADAGLRSLDLVLGMTDSLLFSYADVAQGDALLKEAAVHHPIVKNLRVLTAPADPARRDEVSDAQLCALVRRAREHFTYILIDCPAGVGREISAFAPAAQRAAIVSTADALALRGAQKAAQTLRQSGISDVHIVVNRIRRGMIDAGAAVNIDRAMDASGLSLLGAVPEDDDVAVCAGRGQVLLLESEGDAQQAYWNIARRLRGERVPLLNGLRGQYQ</sequence>
<name>A0A9D1IWD3_9CLOT</name>
<evidence type="ECO:0000256" key="1">
    <source>
        <dbReference type="ARBA" id="ARBA00022741"/>
    </source>
</evidence>
<reference evidence="3" key="2">
    <citation type="journal article" date="2021" name="PeerJ">
        <title>Extensive microbial diversity within the chicken gut microbiome revealed by metagenomics and culture.</title>
        <authorList>
            <person name="Gilroy R."/>
            <person name="Ravi A."/>
            <person name="Getino M."/>
            <person name="Pursley I."/>
            <person name="Horton D.L."/>
            <person name="Alikhan N.F."/>
            <person name="Baker D."/>
            <person name="Gharbi K."/>
            <person name="Hall N."/>
            <person name="Watson M."/>
            <person name="Adriaenssens E.M."/>
            <person name="Foster-Nyarko E."/>
            <person name="Jarju S."/>
            <person name="Secka A."/>
            <person name="Antonio M."/>
            <person name="Oren A."/>
            <person name="Chaudhuri R.R."/>
            <person name="La Ragione R."/>
            <person name="Hildebrand F."/>
            <person name="Pallen M.J."/>
        </authorList>
    </citation>
    <scope>NUCLEOTIDE SEQUENCE</scope>
    <source>
        <strain evidence="3">CHK191-8634</strain>
    </source>
</reference>
<organism evidence="3 4">
    <name type="scientific">Candidatus Ventrousia excrementavium</name>
    <dbReference type="NCBI Taxonomy" id="2840961"/>
    <lineage>
        <taxon>Bacteria</taxon>
        <taxon>Bacillati</taxon>
        <taxon>Bacillota</taxon>
        <taxon>Clostridia</taxon>
        <taxon>Eubacteriales</taxon>
        <taxon>Clostridiaceae</taxon>
        <taxon>Clostridiaceae incertae sedis</taxon>
        <taxon>Candidatus Ventrousia</taxon>
    </lineage>
</organism>
<accession>A0A9D1IWD3</accession>
<evidence type="ECO:0000313" key="4">
    <source>
        <dbReference type="Proteomes" id="UP000824073"/>
    </source>
</evidence>
<protein>
    <submittedName>
        <fullName evidence="3">P-loop NTPase</fullName>
    </submittedName>
</protein>
<dbReference type="Pfam" id="PF10609">
    <property type="entry name" value="ParA"/>
    <property type="match status" value="1"/>
</dbReference>
<proteinExistence type="predicted"/>
<dbReference type="GO" id="GO:0016887">
    <property type="term" value="F:ATP hydrolysis activity"/>
    <property type="evidence" value="ECO:0007669"/>
    <property type="project" value="TreeGrafter"/>
</dbReference>
<dbReference type="InterPro" id="IPR033756">
    <property type="entry name" value="YlxH/NBP35"/>
</dbReference>
<evidence type="ECO:0000256" key="2">
    <source>
        <dbReference type="ARBA" id="ARBA00022840"/>
    </source>
</evidence>
<keyword evidence="2" id="KW-0067">ATP-binding</keyword>
<dbReference type="GO" id="GO:0051782">
    <property type="term" value="P:negative regulation of cell division"/>
    <property type="evidence" value="ECO:0007669"/>
    <property type="project" value="TreeGrafter"/>
</dbReference>
<dbReference type="Proteomes" id="UP000824073">
    <property type="component" value="Unassembled WGS sequence"/>
</dbReference>
<gene>
    <name evidence="3" type="ORF">IAB67_03565</name>
</gene>
<dbReference type="PANTHER" id="PTHR43384:SF6">
    <property type="entry name" value="SEPTUM SITE-DETERMINING PROTEIN MIND HOMOLOG, CHLOROPLASTIC"/>
    <property type="match status" value="1"/>
</dbReference>
<dbReference type="SUPFAM" id="SSF52540">
    <property type="entry name" value="P-loop containing nucleoside triphosphate hydrolases"/>
    <property type="match status" value="1"/>
</dbReference>
<dbReference type="Gene3D" id="3.40.50.300">
    <property type="entry name" value="P-loop containing nucleotide triphosphate hydrolases"/>
    <property type="match status" value="1"/>
</dbReference>
<dbReference type="GO" id="GO:0005524">
    <property type="term" value="F:ATP binding"/>
    <property type="evidence" value="ECO:0007669"/>
    <property type="project" value="UniProtKB-KW"/>
</dbReference>
<dbReference type="GO" id="GO:0005829">
    <property type="term" value="C:cytosol"/>
    <property type="evidence" value="ECO:0007669"/>
    <property type="project" value="TreeGrafter"/>
</dbReference>
<dbReference type="InterPro" id="IPR027417">
    <property type="entry name" value="P-loop_NTPase"/>
</dbReference>
<comment type="caution">
    <text evidence="3">The sequence shown here is derived from an EMBL/GenBank/DDBJ whole genome shotgun (WGS) entry which is preliminary data.</text>
</comment>
<dbReference type="AlphaFoldDB" id="A0A9D1IWD3"/>
<dbReference type="PANTHER" id="PTHR43384">
    <property type="entry name" value="SEPTUM SITE-DETERMINING PROTEIN MIND HOMOLOG, CHLOROPLASTIC-RELATED"/>
    <property type="match status" value="1"/>
</dbReference>
<dbReference type="GO" id="GO:0009898">
    <property type="term" value="C:cytoplasmic side of plasma membrane"/>
    <property type="evidence" value="ECO:0007669"/>
    <property type="project" value="TreeGrafter"/>
</dbReference>
<keyword evidence="1" id="KW-0547">Nucleotide-binding</keyword>
<dbReference type="InterPro" id="IPR050625">
    <property type="entry name" value="ParA/MinD_ATPase"/>
</dbReference>